<comment type="caution">
    <text evidence="2">The sequence shown here is derived from an EMBL/GenBank/DDBJ whole genome shotgun (WGS) entry which is preliminary data.</text>
</comment>
<dbReference type="Proteomes" id="UP000735302">
    <property type="component" value="Unassembled WGS sequence"/>
</dbReference>
<feature type="region of interest" description="Disordered" evidence="1">
    <location>
        <begin position="1"/>
        <end position="31"/>
    </location>
</feature>
<evidence type="ECO:0008006" key="4">
    <source>
        <dbReference type="Google" id="ProtNLM"/>
    </source>
</evidence>
<evidence type="ECO:0000313" key="2">
    <source>
        <dbReference type="EMBL" id="GFN93607.1"/>
    </source>
</evidence>
<dbReference type="EMBL" id="BLXT01002362">
    <property type="protein sequence ID" value="GFN93607.1"/>
    <property type="molecule type" value="Genomic_DNA"/>
</dbReference>
<evidence type="ECO:0000313" key="3">
    <source>
        <dbReference type="Proteomes" id="UP000735302"/>
    </source>
</evidence>
<name>A0AAV3ZGN2_9GAST</name>
<accession>A0AAV3ZGN2</accession>
<keyword evidence="3" id="KW-1185">Reference proteome</keyword>
<protein>
    <recommendedName>
        <fullName evidence="4">SH3 domain-containing protein</fullName>
    </recommendedName>
</protein>
<dbReference type="AlphaFoldDB" id="A0AAV3ZGN2"/>
<sequence>MINPRHAREYSRQHQQARKVHTPKTTMSEDDPLSTIRVLWPSLHLMICAFPSASLDSVQPAVRERAFAVSDDKDEDQKIKVLSSHSMSAEDVFIVKLVRSGGQEWSSGASLEGWPRCREYQKREGFFPAIRVIVWPRDYRCWRGMQRRLGVDGPL</sequence>
<reference evidence="2 3" key="1">
    <citation type="journal article" date="2021" name="Elife">
        <title>Chloroplast acquisition without the gene transfer in kleptoplastic sea slugs, Plakobranchus ocellatus.</title>
        <authorList>
            <person name="Maeda T."/>
            <person name="Takahashi S."/>
            <person name="Yoshida T."/>
            <person name="Shimamura S."/>
            <person name="Takaki Y."/>
            <person name="Nagai Y."/>
            <person name="Toyoda A."/>
            <person name="Suzuki Y."/>
            <person name="Arimoto A."/>
            <person name="Ishii H."/>
            <person name="Satoh N."/>
            <person name="Nishiyama T."/>
            <person name="Hasebe M."/>
            <person name="Maruyama T."/>
            <person name="Minagawa J."/>
            <person name="Obokata J."/>
            <person name="Shigenobu S."/>
        </authorList>
    </citation>
    <scope>NUCLEOTIDE SEQUENCE [LARGE SCALE GENOMIC DNA]</scope>
</reference>
<gene>
    <name evidence="2" type="ORF">PoB_002011300</name>
</gene>
<organism evidence="2 3">
    <name type="scientific">Plakobranchus ocellatus</name>
    <dbReference type="NCBI Taxonomy" id="259542"/>
    <lineage>
        <taxon>Eukaryota</taxon>
        <taxon>Metazoa</taxon>
        <taxon>Spiralia</taxon>
        <taxon>Lophotrochozoa</taxon>
        <taxon>Mollusca</taxon>
        <taxon>Gastropoda</taxon>
        <taxon>Heterobranchia</taxon>
        <taxon>Euthyneura</taxon>
        <taxon>Panpulmonata</taxon>
        <taxon>Sacoglossa</taxon>
        <taxon>Placobranchoidea</taxon>
        <taxon>Plakobranchidae</taxon>
        <taxon>Plakobranchus</taxon>
    </lineage>
</organism>
<feature type="compositionally biased region" description="Basic and acidic residues" evidence="1">
    <location>
        <begin position="1"/>
        <end position="12"/>
    </location>
</feature>
<proteinExistence type="predicted"/>
<evidence type="ECO:0000256" key="1">
    <source>
        <dbReference type="SAM" id="MobiDB-lite"/>
    </source>
</evidence>